<evidence type="ECO:0000256" key="1">
    <source>
        <dbReference type="SAM" id="Phobius"/>
    </source>
</evidence>
<dbReference type="EMBL" id="LCJR01000019">
    <property type="protein sequence ID" value="KKT81457.1"/>
    <property type="molecule type" value="Genomic_DNA"/>
</dbReference>
<keyword evidence="1" id="KW-0472">Membrane</keyword>
<evidence type="ECO:0000313" key="2">
    <source>
        <dbReference type="EMBL" id="KKT81457.1"/>
    </source>
</evidence>
<proteinExistence type="predicted"/>
<keyword evidence="1" id="KW-1133">Transmembrane helix</keyword>
<gene>
    <name evidence="2" type="ORF">UW79_C0019G0013</name>
</gene>
<accession>A0A0G1MKW0</accession>
<sequence>MNPQLLQKSDNNENVFRVTLPYDFLMPNINHDEPALKRKVIFWGTCFGQLPKDLDIERYVTMVNKCLDYVRQECRGFELYYKPHPAEKDEFKLLNLESFTLLSDPAVGEVFLWKNWDQIAYSFSVMSNATISAYDFGINSYVFYKLFDSVLGRASFESCEWFFQSMPEDFFIKDLGQGLKGNRSLLGKDDFLENKMKNMLNNNKEGRIWFIIVEPALITAMVSLVSLIKQLDPARKTGLIISKQKRWRAVSIDEFKKYFDIIAVFPKISYTLKLSRLFEAIKTALQIRRFDIKPEDIFMGLSHNSLVENCFISYFSENKKIAFFSDIYFDMMYNLRYATFFANSDFKTKLASKLWGLVFEPLLGLYRTIYLQYGDGRVLNITRYRKPMDRIYDEIYLAHLQRG</sequence>
<protein>
    <submittedName>
        <fullName evidence="2">Uncharacterized protein</fullName>
    </submittedName>
</protein>
<evidence type="ECO:0000313" key="3">
    <source>
        <dbReference type="Proteomes" id="UP000034032"/>
    </source>
</evidence>
<dbReference type="Proteomes" id="UP000034032">
    <property type="component" value="Unassembled WGS sequence"/>
</dbReference>
<feature type="transmembrane region" description="Helical" evidence="1">
    <location>
        <begin position="208"/>
        <end position="228"/>
    </location>
</feature>
<comment type="caution">
    <text evidence="2">The sequence shown here is derived from an EMBL/GenBank/DDBJ whole genome shotgun (WGS) entry which is preliminary data.</text>
</comment>
<keyword evidence="1" id="KW-0812">Transmembrane</keyword>
<organism evidence="2 3">
    <name type="scientific">Candidatus Yanofskybacteria bacterium GW2011_GWA2_44_9</name>
    <dbReference type="NCBI Taxonomy" id="1619025"/>
    <lineage>
        <taxon>Bacteria</taxon>
        <taxon>Candidatus Yanofskyibacteriota</taxon>
    </lineage>
</organism>
<dbReference type="AlphaFoldDB" id="A0A0G1MKW0"/>
<name>A0A0G1MKW0_9BACT</name>
<reference evidence="2 3" key="1">
    <citation type="journal article" date="2015" name="Nature">
        <title>rRNA introns, odd ribosomes, and small enigmatic genomes across a large radiation of phyla.</title>
        <authorList>
            <person name="Brown C.T."/>
            <person name="Hug L.A."/>
            <person name="Thomas B.C."/>
            <person name="Sharon I."/>
            <person name="Castelle C.J."/>
            <person name="Singh A."/>
            <person name="Wilkins M.J."/>
            <person name="Williams K.H."/>
            <person name="Banfield J.F."/>
        </authorList>
    </citation>
    <scope>NUCLEOTIDE SEQUENCE [LARGE SCALE GENOMIC DNA]</scope>
</reference>